<dbReference type="GO" id="GO:0003724">
    <property type="term" value="F:RNA helicase activity"/>
    <property type="evidence" value="ECO:0007669"/>
    <property type="project" value="UniProtKB-EC"/>
</dbReference>
<dbReference type="InterPro" id="IPR007502">
    <property type="entry name" value="Helicase-assoc_dom"/>
</dbReference>
<evidence type="ECO:0000256" key="8">
    <source>
        <dbReference type="ARBA" id="ARBA00022840"/>
    </source>
</evidence>
<keyword evidence="9" id="KW-0694">RNA-binding</keyword>
<dbReference type="InterPro" id="IPR011545">
    <property type="entry name" value="DEAD/DEAH_box_helicase_dom"/>
</dbReference>
<evidence type="ECO:0000256" key="11">
    <source>
        <dbReference type="ARBA" id="ARBA00047984"/>
    </source>
</evidence>
<dbReference type="GO" id="GO:0005524">
    <property type="term" value="F:ATP binding"/>
    <property type="evidence" value="ECO:0007669"/>
    <property type="project" value="UniProtKB-KW"/>
</dbReference>
<evidence type="ECO:0000313" key="15">
    <source>
        <dbReference type="EMBL" id="TFY83774.1"/>
    </source>
</evidence>
<dbReference type="EMBL" id="SFCI01000010">
    <property type="protein sequence ID" value="TFY83774.1"/>
    <property type="molecule type" value="Genomic_DNA"/>
</dbReference>
<evidence type="ECO:0000256" key="10">
    <source>
        <dbReference type="ARBA" id="ARBA00022946"/>
    </source>
</evidence>
<feature type="compositionally biased region" description="Polar residues" evidence="12">
    <location>
        <begin position="393"/>
        <end position="403"/>
    </location>
</feature>
<dbReference type="FunFam" id="3.40.50.300:FF:000500">
    <property type="entry name" value="ATP-dependent RNA helicase DHX29"/>
    <property type="match status" value="1"/>
</dbReference>
<dbReference type="Gene3D" id="1.20.120.1080">
    <property type="match status" value="1"/>
</dbReference>
<dbReference type="PANTHER" id="PTHR18934:SF145">
    <property type="entry name" value="ATP-DEPENDENT RNA HELICASE DHX57-RELATED"/>
    <property type="match status" value="1"/>
</dbReference>
<dbReference type="SMART" id="SM00490">
    <property type="entry name" value="HELICc"/>
    <property type="match status" value="1"/>
</dbReference>
<dbReference type="PROSITE" id="PS51194">
    <property type="entry name" value="HELICASE_CTER"/>
    <property type="match status" value="1"/>
</dbReference>
<accession>A0A4Z0ABV5</accession>
<evidence type="ECO:0000256" key="3">
    <source>
        <dbReference type="ARBA" id="ARBA00022528"/>
    </source>
</evidence>
<evidence type="ECO:0000256" key="6">
    <source>
        <dbReference type="ARBA" id="ARBA00022801"/>
    </source>
</evidence>
<dbReference type="STRING" id="135208.A0A4Z0ABV5"/>
<feature type="compositionally biased region" description="Low complexity" evidence="12">
    <location>
        <begin position="224"/>
        <end position="239"/>
    </location>
</feature>
<feature type="domain" description="Helicase ATP-binding" evidence="13">
    <location>
        <begin position="654"/>
        <end position="832"/>
    </location>
</feature>
<evidence type="ECO:0000256" key="4">
    <source>
        <dbReference type="ARBA" id="ARBA00022640"/>
    </source>
</evidence>
<dbReference type="Pfam" id="PF24899">
    <property type="entry name" value="UBA_DHX29"/>
    <property type="match status" value="1"/>
</dbReference>
<keyword evidence="16" id="KW-1185">Reference proteome</keyword>
<evidence type="ECO:0000313" key="16">
    <source>
        <dbReference type="Proteomes" id="UP000298061"/>
    </source>
</evidence>
<dbReference type="Pfam" id="PF00270">
    <property type="entry name" value="DEAD"/>
    <property type="match status" value="1"/>
</dbReference>
<dbReference type="InterPro" id="IPR011709">
    <property type="entry name" value="DEAD-box_helicase_OB_fold"/>
</dbReference>
<protein>
    <recommendedName>
        <fullName evidence="2">RNA helicase</fullName>
        <ecNumber evidence="2">3.6.4.13</ecNumber>
    </recommendedName>
</protein>
<dbReference type="Pfam" id="PF07717">
    <property type="entry name" value="OB_NTP_bind"/>
    <property type="match status" value="1"/>
</dbReference>
<dbReference type="InterPro" id="IPR001650">
    <property type="entry name" value="Helicase_C-like"/>
</dbReference>
<feature type="region of interest" description="Disordered" evidence="12">
    <location>
        <begin position="364"/>
        <end position="408"/>
    </location>
</feature>
<dbReference type="Pfam" id="PF00271">
    <property type="entry name" value="Helicase_C"/>
    <property type="match status" value="1"/>
</dbReference>
<comment type="caution">
    <text evidence="15">The sequence shown here is derived from an EMBL/GenBank/DDBJ whole genome shotgun (WGS) entry which is preliminary data.</text>
</comment>
<keyword evidence="3" id="KW-0150">Chloroplast</keyword>
<evidence type="ECO:0000256" key="2">
    <source>
        <dbReference type="ARBA" id="ARBA00012552"/>
    </source>
</evidence>
<dbReference type="SMART" id="SM00847">
    <property type="entry name" value="HA2"/>
    <property type="match status" value="1"/>
</dbReference>
<dbReference type="Gene3D" id="3.40.50.300">
    <property type="entry name" value="P-loop containing nucleotide triphosphate hydrolases"/>
    <property type="match status" value="2"/>
</dbReference>
<dbReference type="InterPro" id="IPR014001">
    <property type="entry name" value="Helicase_ATP-bd"/>
</dbReference>
<feature type="region of interest" description="Disordered" evidence="12">
    <location>
        <begin position="201"/>
        <end position="242"/>
    </location>
</feature>
<keyword evidence="7" id="KW-0347">Helicase</keyword>
<keyword evidence="6" id="KW-0378">Hydrolase</keyword>
<organism evidence="15 16">
    <name type="scientific">Hericium alpestre</name>
    <dbReference type="NCBI Taxonomy" id="135208"/>
    <lineage>
        <taxon>Eukaryota</taxon>
        <taxon>Fungi</taxon>
        <taxon>Dikarya</taxon>
        <taxon>Basidiomycota</taxon>
        <taxon>Agaricomycotina</taxon>
        <taxon>Agaricomycetes</taxon>
        <taxon>Russulales</taxon>
        <taxon>Hericiaceae</taxon>
        <taxon>Hericium</taxon>
    </lineage>
</organism>
<dbReference type="PANTHER" id="PTHR18934">
    <property type="entry name" value="ATP-DEPENDENT RNA HELICASE"/>
    <property type="match status" value="1"/>
</dbReference>
<dbReference type="FunFam" id="1.20.120.1080:FF:000002">
    <property type="entry name" value="Putative ATP-dependent RNA helicase DHX36"/>
    <property type="match status" value="1"/>
</dbReference>
<evidence type="ECO:0000259" key="13">
    <source>
        <dbReference type="PROSITE" id="PS51192"/>
    </source>
</evidence>
<feature type="domain" description="Helicase C-terminal" evidence="14">
    <location>
        <begin position="932"/>
        <end position="1103"/>
    </location>
</feature>
<dbReference type="InterPro" id="IPR009060">
    <property type="entry name" value="UBA-like_sf"/>
</dbReference>
<dbReference type="GO" id="GO:0003723">
    <property type="term" value="F:RNA binding"/>
    <property type="evidence" value="ECO:0007669"/>
    <property type="project" value="UniProtKB-KW"/>
</dbReference>
<gene>
    <name evidence="15" type="ORF">EWM64_g246</name>
</gene>
<evidence type="ECO:0000256" key="7">
    <source>
        <dbReference type="ARBA" id="ARBA00022806"/>
    </source>
</evidence>
<keyword evidence="5" id="KW-0547">Nucleotide-binding</keyword>
<dbReference type="FunFam" id="3.40.50.300:FF:000819">
    <property type="entry name" value="ATP dependent RNA helicase, putative"/>
    <property type="match status" value="1"/>
</dbReference>
<dbReference type="CDD" id="cd18791">
    <property type="entry name" value="SF2_C_RHA"/>
    <property type="match status" value="1"/>
</dbReference>
<dbReference type="EC" id="3.6.4.13" evidence="2"/>
<dbReference type="OrthoDB" id="5600252at2759"/>
<keyword evidence="4" id="KW-0934">Plastid</keyword>
<comment type="catalytic activity">
    <reaction evidence="11">
        <text>ATP + H2O = ADP + phosphate + H(+)</text>
        <dbReference type="Rhea" id="RHEA:13065"/>
        <dbReference type="ChEBI" id="CHEBI:15377"/>
        <dbReference type="ChEBI" id="CHEBI:15378"/>
        <dbReference type="ChEBI" id="CHEBI:30616"/>
        <dbReference type="ChEBI" id="CHEBI:43474"/>
        <dbReference type="ChEBI" id="CHEBI:456216"/>
        <dbReference type="EC" id="3.6.4.13"/>
    </reaction>
</comment>
<dbReference type="InterPro" id="IPR027417">
    <property type="entry name" value="P-loop_NTPase"/>
</dbReference>
<dbReference type="SUPFAM" id="SSF46934">
    <property type="entry name" value="UBA-like"/>
    <property type="match status" value="1"/>
</dbReference>
<sequence>MAKKKKTQLKPVARGFATTSQPKKVVPVVEEEAKPDASVPSTVEGAEGGGGEPAEGAVRDQVPAAIDEFDPEKVEEQSLQNLVDKLQDKVEKEVVRTIKNIEMDRRHSKTFPSLNLDQDVVDHILQLVLENEQNGQELAKPLQEPEDKAIIRLGITYGVLRRLGFSEERVEQCLKAISGVDLEEAWDWLYLHCSDDELQQAKGSSEVESKAPRTPQTSRSANHTPRSSTVRTPSSVASPLSPTQKVFSTLDATVPAFIPSSRASSAPSQDIMDSAQKLPPDEPDSSSPPDDPNVEYVRVKLKLDGLLSGQDAQQALDRRFISQLRSRLEDLKEHYWFDERDAEAQYEIERQKAEDVSLQARLRGLSDRSEEASSAPPSASPSKPPSSEEQPPTATTPVNTGTNILDMDSDSEEGMFQLLEELPATEVNEQGTTVRLREMALPKHSSGRTPKTVLNDTVYKRDSYAVITYRCISGPSRAKRASANVRWSGGKAAEDWSMEDVACPDMIQAEQYIATVALHALTFPPADGFASGSTSSANGQTFFRLLPPAFRELWDELEIAKKARDDAINRAVWAKLRTIIEPKLALAPKATDKSERQVNNIRSDIPRRDVGSNRGLVSEQLITSFNARRSSPVYQEMLEQRNTLPIAQYRNHIIDVLETSQILVLSGETGCGKSTQVPAFILEDQLSRGKHCKIYCTEPRRISAISLAQRVSRELGDPLGAVGTMSSLVGYSIRLESNTSKNTRLTFVTNGIALRMLEGGSGQGGHGTAFDEITHIVIDEVHERSIESDFLLIVLKSLLQQRADLKVILMSATVDAEKISNYFGGCPILLVPGRTFPVDTRYLEDAVELTRWSITESSPYARRLHDKFYRGKGKITEWSEETAPGDDEDEETSSDNVKLEKTYSASTTSTINLLDERLIPYDLIMRLLERICLEDEAYFVYSQAILIFLPGIAEIRRLNDHLMEHPIFGSNQGFLVYPLHSTISSENQGAVFDIPPPGIRKLVLATNIAETGITIPDITCVIDTGKHREMRFDEKRQISRLVETFVAKSNAAQRRGRAGRVQRGLAFHLFTRIRHDTQLADHPDPEMMRLSLSDLALRIKILKVKLGSSIEDVLSRALDPPSSINIQRAISALVEVRALTPTEDITPLGRLLSSLPTDVHIGKFLLIATLFRCLDPALTIAATLNSKSPFLTPFGHEEEADRAKISFRTENSDFLTLHNVFSSWRRASSNPSFVRKFCRKNFLSHQNLQQIEELRQQFMSYLIDSGFIQVDRNFVRELSRARYGRSRGKNLAVPSQYDVNSTNPALINAALAAGMYPKILTIDSNGSMHTISNNQLAAFHPSSVNFRRKPSEFGVNHLAYFTLMQSKKLYAWETGPVDDISLMLLCGECEYKLISDSASLERKIRFNIPPKANIALKHLRSQLSSILASQLRGKPLTESQLLWMKFALVVLGKTRLEEESKQPSAILNVVLPSH</sequence>
<proteinExistence type="predicted"/>
<keyword evidence="8" id="KW-0067">ATP-binding</keyword>
<evidence type="ECO:0000259" key="14">
    <source>
        <dbReference type="PROSITE" id="PS51194"/>
    </source>
</evidence>
<dbReference type="CDD" id="cd17917">
    <property type="entry name" value="DEXHc_RHA-like"/>
    <property type="match status" value="1"/>
</dbReference>
<dbReference type="InterPro" id="IPR056890">
    <property type="entry name" value="UBA_DHX29-like"/>
</dbReference>
<feature type="compositionally biased region" description="Polar residues" evidence="12">
    <location>
        <begin position="214"/>
        <end position="223"/>
    </location>
</feature>
<keyword evidence="10" id="KW-0809">Transit peptide</keyword>
<evidence type="ECO:0000256" key="5">
    <source>
        <dbReference type="ARBA" id="ARBA00022741"/>
    </source>
</evidence>
<name>A0A4Z0ABV5_9AGAM</name>
<comment type="subcellular location">
    <subcellularLocation>
        <location evidence="1">Plastid</location>
        <location evidence="1">Chloroplast</location>
    </subcellularLocation>
</comment>
<evidence type="ECO:0000256" key="12">
    <source>
        <dbReference type="SAM" id="MobiDB-lite"/>
    </source>
</evidence>
<evidence type="ECO:0000256" key="1">
    <source>
        <dbReference type="ARBA" id="ARBA00004229"/>
    </source>
</evidence>
<dbReference type="PROSITE" id="PS51192">
    <property type="entry name" value="HELICASE_ATP_BIND_1"/>
    <property type="match status" value="1"/>
</dbReference>
<dbReference type="SUPFAM" id="SSF52540">
    <property type="entry name" value="P-loop containing nucleoside triphosphate hydrolases"/>
    <property type="match status" value="1"/>
</dbReference>
<dbReference type="Proteomes" id="UP000298061">
    <property type="component" value="Unassembled WGS sequence"/>
</dbReference>
<reference evidence="15 16" key="1">
    <citation type="submission" date="2019-02" db="EMBL/GenBank/DDBJ databases">
        <title>Genome sequencing of the rare red list fungi Hericium alpestre (H. flagellum).</title>
        <authorList>
            <person name="Buettner E."/>
            <person name="Kellner H."/>
        </authorList>
    </citation>
    <scope>NUCLEOTIDE SEQUENCE [LARGE SCALE GENOMIC DNA]</scope>
    <source>
        <strain evidence="15 16">DSM 108284</strain>
    </source>
</reference>
<dbReference type="GO" id="GO:0016787">
    <property type="term" value="F:hydrolase activity"/>
    <property type="evidence" value="ECO:0007669"/>
    <property type="project" value="UniProtKB-KW"/>
</dbReference>
<evidence type="ECO:0000256" key="9">
    <source>
        <dbReference type="ARBA" id="ARBA00022884"/>
    </source>
</evidence>
<feature type="region of interest" description="Disordered" evidence="12">
    <location>
        <begin position="260"/>
        <end position="293"/>
    </location>
</feature>
<dbReference type="Pfam" id="PF21010">
    <property type="entry name" value="HA2_C"/>
    <property type="match status" value="1"/>
</dbReference>
<dbReference type="SMART" id="SM00487">
    <property type="entry name" value="DEXDc"/>
    <property type="match status" value="1"/>
</dbReference>
<feature type="region of interest" description="Disordered" evidence="12">
    <location>
        <begin position="1"/>
        <end position="60"/>
    </location>
</feature>